<protein>
    <submittedName>
        <fullName evidence="1">Ribulose bisphosphate carboxylase small subunit</fullName>
    </submittedName>
</protein>
<gene>
    <name evidence="1" type="ORF">FHS90_001837</name>
</gene>
<accession>A0A839GQH2</accession>
<organism evidence="1 2">
    <name type="scientific">Rufibacter quisquiliarum</name>
    <dbReference type="NCBI Taxonomy" id="1549639"/>
    <lineage>
        <taxon>Bacteria</taxon>
        <taxon>Pseudomonadati</taxon>
        <taxon>Bacteroidota</taxon>
        <taxon>Cytophagia</taxon>
        <taxon>Cytophagales</taxon>
        <taxon>Hymenobacteraceae</taxon>
        <taxon>Rufibacter</taxon>
    </lineage>
</organism>
<comment type="caution">
    <text evidence="1">The sequence shown here is derived from an EMBL/GenBank/DDBJ whole genome shotgun (WGS) entry which is preliminary data.</text>
</comment>
<evidence type="ECO:0000313" key="2">
    <source>
        <dbReference type="Proteomes" id="UP000563094"/>
    </source>
</evidence>
<reference evidence="1 2" key="1">
    <citation type="submission" date="2020-08" db="EMBL/GenBank/DDBJ databases">
        <title>Genomic Encyclopedia of Type Strains, Phase IV (KMG-IV): sequencing the most valuable type-strain genomes for metagenomic binning, comparative biology and taxonomic classification.</title>
        <authorList>
            <person name="Goeker M."/>
        </authorList>
    </citation>
    <scope>NUCLEOTIDE SEQUENCE [LARGE SCALE GENOMIC DNA]</scope>
    <source>
        <strain evidence="1 2">DSM 29854</strain>
    </source>
</reference>
<dbReference type="EMBL" id="JACJIQ010000006">
    <property type="protein sequence ID" value="MBA9077126.1"/>
    <property type="molecule type" value="Genomic_DNA"/>
</dbReference>
<name>A0A839GQH2_9BACT</name>
<dbReference type="AlphaFoldDB" id="A0A839GQH2"/>
<sequence length="72" mass="7928">MEQRVITVLSRLGCPGPDNNHVTSNDTAHQVTHLLGHGFRIQSVSTQISPGIEEGSRQDSILSTTYLLIRED</sequence>
<proteinExistence type="predicted"/>
<keyword evidence="2" id="KW-1185">Reference proteome</keyword>
<evidence type="ECO:0000313" key="1">
    <source>
        <dbReference type="EMBL" id="MBA9077126.1"/>
    </source>
</evidence>
<dbReference type="Proteomes" id="UP000563094">
    <property type="component" value="Unassembled WGS sequence"/>
</dbReference>